<evidence type="ECO:0000256" key="6">
    <source>
        <dbReference type="ARBA" id="ARBA00022723"/>
    </source>
</evidence>
<evidence type="ECO:0000256" key="4">
    <source>
        <dbReference type="ARBA" id="ARBA00022485"/>
    </source>
</evidence>
<evidence type="ECO:0000256" key="7">
    <source>
        <dbReference type="ARBA" id="ARBA00022898"/>
    </source>
</evidence>
<dbReference type="InterPro" id="IPR013785">
    <property type="entry name" value="Aldolase_TIM"/>
</dbReference>
<dbReference type="NCBIfam" id="TIGR00238">
    <property type="entry name" value="KamA family radical SAM protein"/>
    <property type="match status" value="1"/>
</dbReference>
<dbReference type="SFLD" id="SFLDF00314">
    <property type="entry name" value="L-lysine_2_3-aminomutase_(yjeK"/>
    <property type="match status" value="1"/>
</dbReference>
<evidence type="ECO:0000256" key="9">
    <source>
        <dbReference type="ARBA" id="ARBA00023014"/>
    </source>
</evidence>
<dbReference type="SFLD" id="SFLDG01070">
    <property type="entry name" value="PLP-dependent"/>
    <property type="match status" value="1"/>
</dbReference>
<dbReference type="PANTHER" id="PTHR30538:SF1">
    <property type="entry name" value="L-LYSINE 2,3-AMINOMUTASE"/>
    <property type="match status" value="1"/>
</dbReference>
<evidence type="ECO:0000256" key="1">
    <source>
        <dbReference type="ARBA" id="ARBA00001352"/>
    </source>
</evidence>
<dbReference type="NCBIfam" id="TIGR03821">
    <property type="entry name" value="EFP_modif_epmB"/>
    <property type="match status" value="1"/>
</dbReference>
<evidence type="ECO:0000256" key="11">
    <source>
        <dbReference type="ARBA" id="ARBA00030756"/>
    </source>
</evidence>
<dbReference type="CDD" id="cd01335">
    <property type="entry name" value="Radical_SAM"/>
    <property type="match status" value="1"/>
</dbReference>
<dbReference type="EMBL" id="UOFQ01000093">
    <property type="protein sequence ID" value="VAW88309.1"/>
    <property type="molecule type" value="Genomic_DNA"/>
</dbReference>
<keyword evidence="8" id="KW-0408">Iron</keyword>
<evidence type="ECO:0000313" key="13">
    <source>
        <dbReference type="EMBL" id="VAW88309.1"/>
    </source>
</evidence>
<dbReference type="InterPro" id="IPR007197">
    <property type="entry name" value="rSAM"/>
</dbReference>
<dbReference type="InterPro" id="IPR058240">
    <property type="entry name" value="rSAM_sf"/>
</dbReference>
<reference evidence="13" key="1">
    <citation type="submission" date="2018-06" db="EMBL/GenBank/DDBJ databases">
        <authorList>
            <person name="Zhirakovskaya E."/>
        </authorList>
    </citation>
    <scope>NUCLEOTIDE SEQUENCE</scope>
</reference>
<accession>A0A3B0ZQG3</accession>
<organism evidence="13">
    <name type="scientific">hydrothermal vent metagenome</name>
    <dbReference type="NCBI Taxonomy" id="652676"/>
    <lineage>
        <taxon>unclassified sequences</taxon>
        <taxon>metagenomes</taxon>
        <taxon>ecological metagenomes</taxon>
    </lineage>
</organism>
<protein>
    <recommendedName>
        <fullName evidence="3">L-lysine 2,3-aminomutase</fullName>
    </recommendedName>
    <alternativeName>
        <fullName evidence="11">EF-P post-translational modification enzyme B</fullName>
    </alternativeName>
</protein>
<comment type="cofactor">
    <cofactor evidence="2">
        <name>pyridoxal 5'-phosphate</name>
        <dbReference type="ChEBI" id="CHEBI:597326"/>
    </cofactor>
</comment>
<keyword evidence="10 13" id="KW-0413">Isomerase</keyword>
<dbReference type="InterPro" id="IPR022462">
    <property type="entry name" value="EpmB"/>
</dbReference>
<dbReference type="SUPFAM" id="SSF102114">
    <property type="entry name" value="Radical SAM enzymes"/>
    <property type="match status" value="1"/>
</dbReference>
<dbReference type="GO" id="GO:0051539">
    <property type="term" value="F:4 iron, 4 sulfur cluster binding"/>
    <property type="evidence" value="ECO:0007669"/>
    <property type="project" value="UniProtKB-KW"/>
</dbReference>
<dbReference type="GO" id="GO:0046872">
    <property type="term" value="F:metal ion binding"/>
    <property type="evidence" value="ECO:0007669"/>
    <property type="project" value="UniProtKB-KW"/>
</dbReference>
<dbReference type="PROSITE" id="PS51918">
    <property type="entry name" value="RADICAL_SAM"/>
    <property type="match status" value="1"/>
</dbReference>
<proteinExistence type="predicted"/>
<evidence type="ECO:0000256" key="8">
    <source>
        <dbReference type="ARBA" id="ARBA00023004"/>
    </source>
</evidence>
<keyword evidence="5" id="KW-0949">S-adenosyl-L-methionine</keyword>
<keyword evidence="4" id="KW-0004">4Fe-4S</keyword>
<keyword evidence="9" id="KW-0411">Iron-sulfur</keyword>
<dbReference type="GO" id="GO:0016853">
    <property type="term" value="F:isomerase activity"/>
    <property type="evidence" value="ECO:0007669"/>
    <property type="project" value="UniProtKB-KW"/>
</dbReference>
<evidence type="ECO:0000256" key="3">
    <source>
        <dbReference type="ARBA" id="ARBA00022363"/>
    </source>
</evidence>
<comment type="catalytic activity">
    <reaction evidence="1">
        <text>L-lysine = D-beta-lysine</text>
        <dbReference type="Rhea" id="RHEA:44148"/>
        <dbReference type="ChEBI" id="CHEBI:32551"/>
        <dbReference type="ChEBI" id="CHEBI:84138"/>
    </reaction>
</comment>
<name>A0A3B0ZQG3_9ZZZZ</name>
<dbReference type="PIRSF" id="PIRSF004911">
    <property type="entry name" value="DUF160"/>
    <property type="match status" value="1"/>
</dbReference>
<dbReference type="PANTHER" id="PTHR30538">
    <property type="entry name" value="LYSINE 2,3-AMINOMUTASE-RELATED"/>
    <property type="match status" value="1"/>
</dbReference>
<dbReference type="Pfam" id="PF04055">
    <property type="entry name" value="Radical_SAM"/>
    <property type="match status" value="1"/>
</dbReference>
<dbReference type="AlphaFoldDB" id="A0A3B0ZQG3"/>
<dbReference type="InterPro" id="IPR003739">
    <property type="entry name" value="Lys_aminomutase/Glu_NH3_mut"/>
</dbReference>
<keyword evidence="6" id="KW-0479">Metal-binding</keyword>
<dbReference type="Gene3D" id="3.20.20.70">
    <property type="entry name" value="Aldolase class I"/>
    <property type="match status" value="1"/>
</dbReference>
<evidence type="ECO:0000256" key="10">
    <source>
        <dbReference type="ARBA" id="ARBA00023235"/>
    </source>
</evidence>
<evidence type="ECO:0000256" key="2">
    <source>
        <dbReference type="ARBA" id="ARBA00001933"/>
    </source>
</evidence>
<sequence length="348" mass="38657">MKPIPTISPLKIPDPVQPWQQALANAIRTPEALLAALELSTKQLPAIFNGGDKFPLRVPHSFVTRMKKGDPNDPLLRQVLPLDEENKLTLGYFIDPVGDLNASKIPGLLHKYYGRALMITTGACAIHCRYCFRRHFPYAQQNAAANEWDEALNHLNQDKSINEVILSGGDPLALSDQRLTTLLGQLAKIPHLKRLRIHTRLPVVIPQRITDAFIALIANCRLTPIVVIHANHANEINSELHVALKKLQTIPNITLLNQSVLLRGVNDNHEALITLSEALFACGVLPYYLHLLDKAQGTAHFDVPLTQATRLLNEIHAKLPGYLVPRLAQEEAGALGKTLLTPHIKKMR</sequence>
<evidence type="ECO:0000259" key="12">
    <source>
        <dbReference type="PROSITE" id="PS51918"/>
    </source>
</evidence>
<feature type="domain" description="Radical SAM core" evidence="12">
    <location>
        <begin position="110"/>
        <end position="326"/>
    </location>
</feature>
<keyword evidence="7" id="KW-0663">Pyridoxal phosphate</keyword>
<gene>
    <name evidence="13" type="ORF">MNBD_GAMMA17-1384</name>
</gene>
<dbReference type="SFLD" id="SFLDS00029">
    <property type="entry name" value="Radical_SAM"/>
    <property type="match status" value="1"/>
</dbReference>
<evidence type="ECO:0000256" key="5">
    <source>
        <dbReference type="ARBA" id="ARBA00022691"/>
    </source>
</evidence>